<feature type="non-terminal residue" evidence="2">
    <location>
        <position position="1"/>
    </location>
</feature>
<protein>
    <submittedName>
        <fullName evidence="2">Uncharacterized protein</fullName>
    </submittedName>
</protein>
<comment type="caution">
    <text evidence="2">The sequence shown here is derived from an EMBL/GenBank/DDBJ whole genome shotgun (WGS) entry which is preliminary data.</text>
</comment>
<feature type="region of interest" description="Disordered" evidence="1">
    <location>
        <begin position="46"/>
        <end position="83"/>
    </location>
</feature>
<feature type="compositionally biased region" description="Low complexity" evidence="1">
    <location>
        <begin position="53"/>
        <end position="83"/>
    </location>
</feature>
<dbReference type="EMBL" id="BLLF01005716">
    <property type="protein sequence ID" value="GFH31550.1"/>
    <property type="molecule type" value="Genomic_DNA"/>
</dbReference>
<proteinExistence type="predicted"/>
<evidence type="ECO:0000256" key="1">
    <source>
        <dbReference type="SAM" id="MobiDB-lite"/>
    </source>
</evidence>
<gene>
    <name evidence="2" type="ORF">HaLaN_30614</name>
</gene>
<organism evidence="2 3">
    <name type="scientific">Haematococcus lacustris</name>
    <name type="common">Green alga</name>
    <name type="synonym">Haematococcus pluvialis</name>
    <dbReference type="NCBI Taxonomy" id="44745"/>
    <lineage>
        <taxon>Eukaryota</taxon>
        <taxon>Viridiplantae</taxon>
        <taxon>Chlorophyta</taxon>
        <taxon>core chlorophytes</taxon>
        <taxon>Chlorophyceae</taxon>
        <taxon>CS clade</taxon>
        <taxon>Chlamydomonadales</taxon>
        <taxon>Haematococcaceae</taxon>
        <taxon>Haematococcus</taxon>
    </lineage>
</organism>
<feature type="non-terminal residue" evidence="2">
    <location>
        <position position="83"/>
    </location>
</feature>
<dbReference type="AlphaFoldDB" id="A0A6A0AF82"/>
<accession>A0A6A0AF82</accession>
<evidence type="ECO:0000313" key="3">
    <source>
        <dbReference type="Proteomes" id="UP000485058"/>
    </source>
</evidence>
<name>A0A6A0AF82_HAELA</name>
<keyword evidence="3" id="KW-1185">Reference proteome</keyword>
<dbReference type="Proteomes" id="UP000485058">
    <property type="component" value="Unassembled WGS sequence"/>
</dbReference>
<evidence type="ECO:0000313" key="2">
    <source>
        <dbReference type="EMBL" id="GFH31550.1"/>
    </source>
</evidence>
<reference evidence="2 3" key="1">
    <citation type="submission" date="2020-02" db="EMBL/GenBank/DDBJ databases">
        <title>Draft genome sequence of Haematococcus lacustris strain NIES-144.</title>
        <authorList>
            <person name="Morimoto D."/>
            <person name="Nakagawa S."/>
            <person name="Yoshida T."/>
            <person name="Sawayama S."/>
        </authorList>
    </citation>
    <scope>NUCLEOTIDE SEQUENCE [LARGE SCALE GENOMIC DNA]</scope>
    <source>
        <strain evidence="2 3">NIES-144</strain>
    </source>
</reference>
<sequence>MSDCRGWLQLPNLVGGMQKSPASEEPDRTRLVNTQGWTQGLICRSGPSDIMVGPGTTPQGCGSQGPGTTPQGPGLQGPGTTPQ</sequence>